<feature type="region of interest" description="Disordered" evidence="2">
    <location>
        <begin position="114"/>
        <end position="133"/>
    </location>
</feature>
<dbReference type="STRING" id="37653.A0A0L8IGQ6"/>
<name>A0A0L8IGQ6_OCTBM</name>
<dbReference type="KEGG" id="obi:106868997"/>
<evidence type="ECO:0000256" key="2">
    <source>
        <dbReference type="SAM" id="MobiDB-lite"/>
    </source>
</evidence>
<dbReference type="SUPFAM" id="SSF53448">
    <property type="entry name" value="Nucleotide-diphospho-sugar transferases"/>
    <property type="match status" value="1"/>
</dbReference>
<keyword evidence="3" id="KW-0812">Transmembrane</keyword>
<dbReference type="Pfam" id="PF03452">
    <property type="entry name" value="Anp1"/>
    <property type="match status" value="1"/>
</dbReference>
<accession>A0A0L8IGQ6</accession>
<reference evidence="4" key="1">
    <citation type="submission" date="2015-07" db="EMBL/GenBank/DDBJ databases">
        <title>MeaNS - Measles Nucleotide Surveillance Program.</title>
        <authorList>
            <person name="Tran T."/>
            <person name="Druce J."/>
        </authorList>
    </citation>
    <scope>NUCLEOTIDE SEQUENCE</scope>
    <source>
        <strain evidence="4">UCB-OBI-ISO-001</strain>
        <tissue evidence="4">Gonad</tissue>
    </source>
</reference>
<evidence type="ECO:0000256" key="1">
    <source>
        <dbReference type="ARBA" id="ARBA00037964"/>
    </source>
</evidence>
<protein>
    <submittedName>
        <fullName evidence="4">Uncharacterized protein</fullName>
    </submittedName>
</protein>
<dbReference type="GO" id="GO:0000032">
    <property type="term" value="P:cell wall mannoprotein biosynthetic process"/>
    <property type="evidence" value="ECO:0007669"/>
    <property type="project" value="TreeGrafter"/>
</dbReference>
<dbReference type="PANTHER" id="PTHR43083:SF6">
    <property type="entry name" value="MANNAN POLYMERASE COMPLEXES SUBUNIT MNN9"/>
    <property type="match status" value="1"/>
</dbReference>
<organism evidence="4">
    <name type="scientific">Octopus bimaculoides</name>
    <name type="common">California two-spotted octopus</name>
    <dbReference type="NCBI Taxonomy" id="37653"/>
    <lineage>
        <taxon>Eukaryota</taxon>
        <taxon>Metazoa</taxon>
        <taxon>Spiralia</taxon>
        <taxon>Lophotrochozoa</taxon>
        <taxon>Mollusca</taxon>
        <taxon>Cephalopoda</taxon>
        <taxon>Coleoidea</taxon>
        <taxon>Octopodiformes</taxon>
        <taxon>Octopoda</taxon>
        <taxon>Incirrata</taxon>
        <taxon>Octopodidae</taxon>
        <taxon>Octopus</taxon>
    </lineage>
</organism>
<dbReference type="PANTHER" id="PTHR43083">
    <property type="entry name" value="MANNAN POLYMERASE II"/>
    <property type="match status" value="1"/>
</dbReference>
<dbReference type="EMBL" id="KQ415843">
    <property type="protein sequence ID" value="KOG00204.1"/>
    <property type="molecule type" value="Genomic_DNA"/>
</dbReference>
<evidence type="ECO:0000256" key="3">
    <source>
        <dbReference type="SAM" id="Phobius"/>
    </source>
</evidence>
<keyword evidence="3" id="KW-0472">Membrane</keyword>
<dbReference type="OMA" id="FHESTEK"/>
<dbReference type="GO" id="GO:0006487">
    <property type="term" value="P:protein N-linked glycosylation"/>
    <property type="evidence" value="ECO:0007669"/>
    <property type="project" value="TreeGrafter"/>
</dbReference>
<sequence length="435" mass="49634">MYIVRRLSNRRSFCGSLAIIILLCCLVYALLGSNLKIIAVSNFQLIRKSLPEELLRHATTRKTSSQHGNIAWHTNRNVVTASTLAKNISKLHSKQMTTHQNVIPKKVTKKLISGTKQSNQKSVHKTKHVKEEALRKDNFPKRFHIPDVPAVSVDDTVPYIPKPVINHFLTLPKREYTEEVLILTPIHNVADHLNHYTNLLKNLTYPRHLVSVALGEDCSTDETLIVAKGVVEELSHIFKSARLLHFNLTGQITGRWSVVHDHAMQMSRRSHLAKSRNLLLRNSLKNETWVLWIDSDVSRIPGDLVQQLISADKDVVVPSCLFHDGVNTRVYDKNTWRETNLSWEKQKHLQPNQLVLEGYGPSNRLYLPHLRAEGRLVPIDGVGGCSLLVRGDCHRKGLIFPEEIYQHHIETEGLSKMARTMKFSVYGMPFVEVYH</sequence>
<comment type="similarity">
    <text evidence="1">Belongs to the ANP1/MMN9/VAN1 family.</text>
</comment>
<dbReference type="GO" id="GO:0000136">
    <property type="term" value="C:mannan polymerase complex"/>
    <property type="evidence" value="ECO:0007669"/>
    <property type="project" value="TreeGrafter"/>
</dbReference>
<feature type="transmembrane region" description="Helical" evidence="3">
    <location>
        <begin position="12"/>
        <end position="31"/>
    </location>
</feature>
<dbReference type="AlphaFoldDB" id="A0A0L8IGQ6"/>
<dbReference type="CDD" id="cd00761">
    <property type="entry name" value="Glyco_tranf_GTA_type"/>
    <property type="match status" value="1"/>
</dbReference>
<dbReference type="InterPro" id="IPR052086">
    <property type="entry name" value="Mannan_Polymerase_Subunit"/>
</dbReference>
<gene>
    <name evidence="4" type="ORF">OCBIM_22007496mg</name>
</gene>
<proteinExistence type="inferred from homology"/>
<dbReference type="OrthoDB" id="2405412at2759"/>
<evidence type="ECO:0000313" key="4">
    <source>
        <dbReference type="EMBL" id="KOG00204.1"/>
    </source>
</evidence>
<dbReference type="GO" id="GO:0000009">
    <property type="term" value="F:alpha-1,6-mannosyltransferase activity"/>
    <property type="evidence" value="ECO:0007669"/>
    <property type="project" value="TreeGrafter"/>
</dbReference>
<keyword evidence="3" id="KW-1133">Transmembrane helix</keyword>
<dbReference type="InterPro" id="IPR029044">
    <property type="entry name" value="Nucleotide-diphossugar_trans"/>
</dbReference>
<dbReference type="Gene3D" id="3.90.550.10">
    <property type="entry name" value="Spore Coat Polysaccharide Biosynthesis Protein SpsA, Chain A"/>
    <property type="match status" value="1"/>
</dbReference>